<comment type="caution">
    <text evidence="2">The sequence shown here is derived from an EMBL/GenBank/DDBJ whole genome shotgun (WGS) entry which is preliminary data.</text>
</comment>
<evidence type="ECO:0000256" key="1">
    <source>
        <dbReference type="SAM" id="SignalP"/>
    </source>
</evidence>
<dbReference type="Proteomes" id="UP000232323">
    <property type="component" value="Unassembled WGS sequence"/>
</dbReference>
<dbReference type="EMBL" id="BEGY01000098">
    <property type="protein sequence ID" value="GAX83424.1"/>
    <property type="molecule type" value="Genomic_DNA"/>
</dbReference>
<feature type="chain" id="PRO_5012852091" evidence="1">
    <location>
        <begin position="18"/>
        <end position="161"/>
    </location>
</feature>
<keyword evidence="1" id="KW-0732">Signal</keyword>
<protein>
    <submittedName>
        <fullName evidence="2">Uncharacterized protein</fullName>
    </submittedName>
</protein>
<feature type="signal peptide" evidence="1">
    <location>
        <begin position="1"/>
        <end position="17"/>
    </location>
</feature>
<name>A0A250XK27_9CHLO</name>
<reference evidence="2 3" key="1">
    <citation type="submission" date="2017-08" db="EMBL/GenBank/DDBJ databases">
        <title>Acidophilic green algal genome provides insights into adaptation to an acidic environment.</title>
        <authorList>
            <person name="Hirooka S."/>
            <person name="Hirose Y."/>
            <person name="Kanesaki Y."/>
            <person name="Higuchi S."/>
            <person name="Fujiwara T."/>
            <person name="Onuma R."/>
            <person name="Era A."/>
            <person name="Ohbayashi R."/>
            <person name="Uzuka A."/>
            <person name="Nozaki H."/>
            <person name="Yoshikawa H."/>
            <person name="Miyagishima S.Y."/>
        </authorList>
    </citation>
    <scope>NUCLEOTIDE SEQUENCE [LARGE SCALE GENOMIC DNA]</scope>
    <source>
        <strain evidence="2 3">NIES-2499</strain>
    </source>
</reference>
<organism evidence="2 3">
    <name type="scientific">Chlamydomonas eustigma</name>
    <dbReference type="NCBI Taxonomy" id="1157962"/>
    <lineage>
        <taxon>Eukaryota</taxon>
        <taxon>Viridiplantae</taxon>
        <taxon>Chlorophyta</taxon>
        <taxon>core chlorophytes</taxon>
        <taxon>Chlorophyceae</taxon>
        <taxon>CS clade</taxon>
        <taxon>Chlamydomonadales</taxon>
        <taxon>Chlamydomonadaceae</taxon>
        <taxon>Chlamydomonas</taxon>
    </lineage>
</organism>
<sequence>MAILLIHILLVSVVTYSHNTRATYASHQTEKGENVSFAQQLRVDLATLSSKLLDGPRQWERGKRLASEFNVVARGMIAALARPYYKAAHKSWASFNERLTKVIEHSSFLYESLRAEALNHHQMLLQNLGSVVNETPYLQKLSNDNGNKCSLVLLPDHANMD</sequence>
<gene>
    <name evidence="2" type="ORF">CEUSTIGMA_g10849.t1</name>
</gene>
<evidence type="ECO:0000313" key="2">
    <source>
        <dbReference type="EMBL" id="GAX83424.1"/>
    </source>
</evidence>
<proteinExistence type="predicted"/>
<evidence type="ECO:0000313" key="3">
    <source>
        <dbReference type="Proteomes" id="UP000232323"/>
    </source>
</evidence>
<accession>A0A250XK27</accession>
<keyword evidence="3" id="KW-1185">Reference proteome</keyword>
<dbReference type="AlphaFoldDB" id="A0A250XK27"/>